<protein>
    <submittedName>
        <fullName evidence="9">Thiol:disulfide interchange protein DsbC</fullName>
    </submittedName>
</protein>
<keyword evidence="5" id="KW-1015">Disulfide bond</keyword>
<keyword evidence="6" id="KW-0676">Redox-active center</keyword>
<evidence type="ECO:0000259" key="7">
    <source>
        <dbReference type="Pfam" id="PF10411"/>
    </source>
</evidence>
<evidence type="ECO:0000256" key="3">
    <source>
        <dbReference type="ARBA" id="ARBA00022729"/>
    </source>
</evidence>
<dbReference type="Gene3D" id="3.40.30.10">
    <property type="entry name" value="Glutaredoxin"/>
    <property type="match status" value="1"/>
</dbReference>
<keyword evidence="4" id="KW-0574">Periplasm</keyword>
<dbReference type="InterPro" id="IPR051470">
    <property type="entry name" value="Thiol:disulfide_interchange"/>
</dbReference>
<dbReference type="GO" id="GO:0042597">
    <property type="term" value="C:periplasmic space"/>
    <property type="evidence" value="ECO:0007669"/>
    <property type="project" value="UniProtKB-SubCell"/>
</dbReference>
<feature type="domain" description="Disulphide bond isomerase DsbC/G N-terminal" evidence="7">
    <location>
        <begin position="32"/>
        <end position="96"/>
    </location>
</feature>
<name>A0A3B1A7S5_9ZZZZ</name>
<dbReference type="SUPFAM" id="SSF54423">
    <property type="entry name" value="DsbC/DsbG N-terminal domain-like"/>
    <property type="match status" value="1"/>
</dbReference>
<dbReference type="EMBL" id="UOFU01000241">
    <property type="protein sequence ID" value="VAX01779.1"/>
    <property type="molecule type" value="Genomic_DNA"/>
</dbReference>
<dbReference type="InterPro" id="IPR012336">
    <property type="entry name" value="Thioredoxin-like_fold"/>
</dbReference>
<dbReference type="SUPFAM" id="SSF52833">
    <property type="entry name" value="Thioredoxin-like"/>
    <property type="match status" value="1"/>
</dbReference>
<organism evidence="9">
    <name type="scientific">hydrothermal vent metagenome</name>
    <dbReference type="NCBI Taxonomy" id="652676"/>
    <lineage>
        <taxon>unclassified sequences</taxon>
        <taxon>metagenomes</taxon>
        <taxon>ecological metagenomes</taxon>
    </lineage>
</organism>
<feature type="domain" description="Thioredoxin-like fold" evidence="8">
    <location>
        <begin position="120"/>
        <end position="243"/>
    </location>
</feature>
<evidence type="ECO:0000259" key="8">
    <source>
        <dbReference type="Pfam" id="PF13098"/>
    </source>
</evidence>
<dbReference type="InterPro" id="IPR036249">
    <property type="entry name" value="Thioredoxin-like_sf"/>
</dbReference>
<evidence type="ECO:0000256" key="2">
    <source>
        <dbReference type="ARBA" id="ARBA00009813"/>
    </source>
</evidence>
<keyword evidence="3" id="KW-0732">Signal</keyword>
<dbReference type="Pfam" id="PF10411">
    <property type="entry name" value="DsbC_N"/>
    <property type="match status" value="1"/>
</dbReference>
<dbReference type="PANTHER" id="PTHR35272:SF3">
    <property type="entry name" value="THIOL:DISULFIDE INTERCHANGE PROTEIN DSBC"/>
    <property type="match status" value="1"/>
</dbReference>
<dbReference type="InterPro" id="IPR018950">
    <property type="entry name" value="DiS-bond_isomerase_DsbC/G_N"/>
</dbReference>
<evidence type="ECO:0000313" key="9">
    <source>
        <dbReference type="EMBL" id="VAX01779.1"/>
    </source>
</evidence>
<accession>A0A3B1A7S5</accession>
<comment type="subcellular location">
    <subcellularLocation>
        <location evidence="1">Periplasm</location>
    </subcellularLocation>
</comment>
<dbReference type="Gene3D" id="3.10.450.70">
    <property type="entry name" value="Disulphide bond isomerase, DsbC/G, N-terminal"/>
    <property type="match status" value="1"/>
</dbReference>
<dbReference type="InterPro" id="IPR033954">
    <property type="entry name" value="DiS-bond_Isoase_DsbC/G"/>
</dbReference>
<dbReference type="AlphaFoldDB" id="A0A3B1A7S5"/>
<dbReference type="CDD" id="cd03020">
    <property type="entry name" value="DsbA_DsbC_DsbG"/>
    <property type="match status" value="1"/>
</dbReference>
<evidence type="ECO:0000256" key="1">
    <source>
        <dbReference type="ARBA" id="ARBA00004418"/>
    </source>
</evidence>
<evidence type="ECO:0000256" key="5">
    <source>
        <dbReference type="ARBA" id="ARBA00023157"/>
    </source>
</evidence>
<evidence type="ECO:0000256" key="6">
    <source>
        <dbReference type="ARBA" id="ARBA00023284"/>
    </source>
</evidence>
<dbReference type="InterPro" id="IPR009094">
    <property type="entry name" value="DiS-bond_isomerase_DsbC/G_N_sf"/>
</dbReference>
<dbReference type="PANTHER" id="PTHR35272">
    <property type="entry name" value="THIOL:DISULFIDE INTERCHANGE PROTEIN DSBC-RELATED"/>
    <property type="match status" value="1"/>
</dbReference>
<evidence type="ECO:0000256" key="4">
    <source>
        <dbReference type="ARBA" id="ARBA00022764"/>
    </source>
</evidence>
<reference evidence="9" key="1">
    <citation type="submission" date="2018-06" db="EMBL/GenBank/DDBJ databases">
        <authorList>
            <person name="Zhirakovskaya E."/>
        </authorList>
    </citation>
    <scope>NUCLEOTIDE SEQUENCE</scope>
</reference>
<comment type="similarity">
    <text evidence="2">Belongs to the thioredoxin family. DsbC subfamily.</text>
</comment>
<gene>
    <name evidence="9" type="ORF">MNBD_GAMMA20-1894</name>
</gene>
<dbReference type="Pfam" id="PF13098">
    <property type="entry name" value="Thioredoxin_2"/>
    <property type="match status" value="1"/>
</dbReference>
<proteinExistence type="inferred from homology"/>
<sequence>MNKMTRGMLLTFLALPLMLVAAGSHVSAGESEDLTAVKEALKAAVPQSDPDSLTASPFPGMYEAVYGAQVFYISSDGRYLLQGDLFDLKTRTNLSELKRQVGRATVVNAIDPKTMIVFAAEDPKYIVNAFTDIDCGYCRKLHGEMADYNKLGITLRYLAFPRSGVGTESYHKAVSVWCAADRETAMTEAKLGATPEKRECDNPVQEHMAAARAIGVSGTPSLVLDSGRVIPGYVEPQRLLQMLEQPSSAPVAP</sequence>